<dbReference type="AlphaFoldDB" id="A0AAV4EYJ8"/>
<dbReference type="PROSITE" id="PS00297">
    <property type="entry name" value="HSP70_1"/>
    <property type="match status" value="1"/>
</dbReference>
<dbReference type="InterPro" id="IPR018181">
    <property type="entry name" value="Heat_shock_70_CS"/>
</dbReference>
<comment type="caution">
    <text evidence="1">The sequence shown here is derived from an EMBL/GenBank/DDBJ whole genome shotgun (WGS) entry which is preliminary data.</text>
</comment>
<gene>
    <name evidence="1" type="ORF">ElyMa_001951600</name>
</gene>
<organism evidence="1 2">
    <name type="scientific">Elysia marginata</name>
    <dbReference type="NCBI Taxonomy" id="1093978"/>
    <lineage>
        <taxon>Eukaryota</taxon>
        <taxon>Metazoa</taxon>
        <taxon>Spiralia</taxon>
        <taxon>Lophotrochozoa</taxon>
        <taxon>Mollusca</taxon>
        <taxon>Gastropoda</taxon>
        <taxon>Heterobranchia</taxon>
        <taxon>Euthyneura</taxon>
        <taxon>Panpulmonata</taxon>
        <taxon>Sacoglossa</taxon>
        <taxon>Placobranchoidea</taxon>
        <taxon>Plakobranchidae</taxon>
        <taxon>Elysia</taxon>
    </lineage>
</organism>
<reference evidence="1 2" key="1">
    <citation type="journal article" date="2021" name="Elife">
        <title>Chloroplast acquisition without the gene transfer in kleptoplastic sea slugs, Plakobranchus ocellatus.</title>
        <authorList>
            <person name="Maeda T."/>
            <person name="Takahashi S."/>
            <person name="Yoshida T."/>
            <person name="Shimamura S."/>
            <person name="Takaki Y."/>
            <person name="Nagai Y."/>
            <person name="Toyoda A."/>
            <person name="Suzuki Y."/>
            <person name="Arimoto A."/>
            <person name="Ishii H."/>
            <person name="Satoh N."/>
            <person name="Nishiyama T."/>
            <person name="Hasebe M."/>
            <person name="Maruyama T."/>
            <person name="Minagawa J."/>
            <person name="Obokata J."/>
            <person name="Shigenobu S."/>
        </authorList>
    </citation>
    <scope>NUCLEOTIDE SEQUENCE [LARGE SCALE GENOMIC DNA]</scope>
</reference>
<dbReference type="Proteomes" id="UP000762676">
    <property type="component" value="Unassembled WGS sequence"/>
</dbReference>
<proteinExistence type="predicted"/>
<name>A0AAV4EYJ8_9GAST</name>
<evidence type="ECO:0000313" key="2">
    <source>
        <dbReference type="Proteomes" id="UP000762676"/>
    </source>
</evidence>
<accession>A0AAV4EYJ8</accession>
<sequence length="176" mass="20340">MAHSPISKLHRQHISLLVSVVRACHVLHCLQQIEEAVVICDSRCDCKHGYRIRTWISSRNKKNKPQTRGQANPKLIYIYYFTNNFGVYRGIFASTKNQPEAKFDKAVLIFHYKYNSRLEYLQSELDSHSVNQVKKKFYSEMTKPSKAPAIGIDLGTTYSCVGVFQHVRLKLFESVI</sequence>
<keyword evidence="1" id="KW-0346">Stress response</keyword>
<evidence type="ECO:0000313" key="1">
    <source>
        <dbReference type="EMBL" id="GFR65621.1"/>
    </source>
</evidence>
<keyword evidence="2" id="KW-1185">Reference proteome</keyword>
<dbReference type="EMBL" id="BMAT01003962">
    <property type="protein sequence ID" value="GFR65621.1"/>
    <property type="molecule type" value="Genomic_DNA"/>
</dbReference>
<protein>
    <submittedName>
        <fullName evidence="1">Heat shock cognate 71 kDa protein</fullName>
    </submittedName>
</protein>
<dbReference type="Gene3D" id="3.30.420.40">
    <property type="match status" value="1"/>
</dbReference>